<protein>
    <recommendedName>
        <fullName evidence="5">Transcriptional regulator</fullName>
    </recommendedName>
</protein>
<evidence type="ECO:0000313" key="4">
    <source>
        <dbReference type="Proteomes" id="UP000242525"/>
    </source>
</evidence>
<dbReference type="PANTHER" id="PTHR35802">
    <property type="entry name" value="PROTEASE SYNTHASE AND SPORULATION PROTEIN PAI 2"/>
    <property type="match status" value="1"/>
</dbReference>
<sequence length="226" mass="25737">MFMPDNYAENDTEIQKQHIRDTGLGTIISTTADGHYNANHIPFILEERPDGKLILLAHFHVKNDIGTELANADETLVIFQGRNDYITPSWYPTKQETGKVAPTWLYSTVHVYGKPRVIKDKDEIHQILEKLTNHFEAQSSKKKTWSVDEAPESYLNMSKKIIYGLEIEVTKMVGKFKMNQSQQPKDIKGTIDGFKSRSNDPHSLKLAETVAETSERYEAKKAAKAK</sequence>
<dbReference type="EMBL" id="CCBN010000005">
    <property type="protein sequence ID" value="CDO53798.1"/>
    <property type="molecule type" value="Genomic_DNA"/>
</dbReference>
<dbReference type="Proteomes" id="UP000242525">
    <property type="component" value="Unassembled WGS sequence"/>
</dbReference>
<reference evidence="2 4" key="1">
    <citation type="submission" date="2014-03" db="EMBL/GenBank/DDBJ databases">
        <authorList>
            <person name="Casaregola S."/>
        </authorList>
    </citation>
    <scope>NUCLEOTIDE SEQUENCE [LARGE SCALE GENOMIC DNA]</scope>
    <source>
        <strain evidence="2 4">CLIB 918</strain>
    </source>
</reference>
<dbReference type="OrthoDB" id="2101473at2759"/>
<comment type="caution">
    <text evidence="2">The sequence shown here is derived from an EMBL/GenBank/DDBJ whole genome shotgun (WGS) entry which is preliminary data.</text>
</comment>
<gene>
    <name evidence="2" type="ORF">BN980_GECA05s07314g</name>
    <name evidence="3" type="ORF">DV451_001029</name>
</gene>
<dbReference type="Proteomes" id="UP000750522">
    <property type="component" value="Unassembled WGS sequence"/>
</dbReference>
<dbReference type="InterPro" id="IPR007396">
    <property type="entry name" value="TR_PAI2-type"/>
</dbReference>
<dbReference type="SUPFAM" id="SSF50475">
    <property type="entry name" value="FMN-binding split barrel"/>
    <property type="match status" value="1"/>
</dbReference>
<dbReference type="PANTHER" id="PTHR35802:SF1">
    <property type="entry name" value="PROTEASE SYNTHASE AND SPORULATION PROTEIN PAI 2"/>
    <property type="match status" value="1"/>
</dbReference>
<dbReference type="InterPro" id="IPR012349">
    <property type="entry name" value="Split_barrel_FMN-bd"/>
</dbReference>
<keyword evidence="4" id="KW-1185">Reference proteome</keyword>
<feature type="compositionally biased region" description="Basic and acidic residues" evidence="1">
    <location>
        <begin position="185"/>
        <end position="204"/>
    </location>
</feature>
<dbReference type="Pfam" id="PF04299">
    <property type="entry name" value="FMN_bind_2"/>
    <property type="match status" value="1"/>
</dbReference>
<dbReference type="PIRSF" id="PIRSF010372">
    <property type="entry name" value="PaiB"/>
    <property type="match status" value="1"/>
</dbReference>
<evidence type="ECO:0000313" key="3">
    <source>
        <dbReference type="EMBL" id="KAF5104038.1"/>
    </source>
</evidence>
<feature type="region of interest" description="Disordered" evidence="1">
    <location>
        <begin position="181"/>
        <end position="204"/>
    </location>
</feature>
<dbReference type="Gene3D" id="2.30.110.10">
    <property type="entry name" value="Electron Transport, Fmn-binding Protein, Chain A"/>
    <property type="match status" value="1"/>
</dbReference>
<reference evidence="3" key="2">
    <citation type="journal article" date="2020" name="Front. Microbiol.">
        <title>Phenotypic and Genetic Characterization of the Cheese Ripening Yeast Geotrichum candidum.</title>
        <authorList>
            <person name="Perkins V."/>
            <person name="Vignola S."/>
            <person name="Lessard M.H."/>
            <person name="Plante P.L."/>
            <person name="Corbeil J."/>
            <person name="Dugat-Bony E."/>
            <person name="Frenette M."/>
            <person name="Labrie S."/>
        </authorList>
    </citation>
    <scope>NUCLEOTIDE SEQUENCE</scope>
    <source>
        <strain evidence="3">LMA-70</strain>
    </source>
</reference>
<reference evidence="3" key="3">
    <citation type="submission" date="2020-01" db="EMBL/GenBank/DDBJ databases">
        <authorList>
            <person name="Perkins V."/>
            <person name="Lessard M.-H."/>
            <person name="Dugat-Bony E."/>
            <person name="Frenette M."/>
            <person name="Labrie S."/>
        </authorList>
    </citation>
    <scope>NUCLEOTIDE SEQUENCE</scope>
    <source>
        <strain evidence="3">LMA-70</strain>
    </source>
</reference>
<dbReference type="AlphaFoldDB" id="A0A0J9X8N7"/>
<organism evidence="2 4">
    <name type="scientific">Geotrichum candidum</name>
    <name type="common">Oospora lactis</name>
    <name type="synonym">Dipodascus geotrichum</name>
    <dbReference type="NCBI Taxonomy" id="1173061"/>
    <lineage>
        <taxon>Eukaryota</taxon>
        <taxon>Fungi</taxon>
        <taxon>Dikarya</taxon>
        <taxon>Ascomycota</taxon>
        <taxon>Saccharomycotina</taxon>
        <taxon>Dipodascomycetes</taxon>
        <taxon>Dipodascales</taxon>
        <taxon>Dipodascaceae</taxon>
        <taxon>Geotrichum</taxon>
    </lineage>
</organism>
<dbReference type="EMBL" id="QQZK01000014">
    <property type="protein sequence ID" value="KAF5104038.1"/>
    <property type="molecule type" value="Genomic_DNA"/>
</dbReference>
<evidence type="ECO:0000256" key="1">
    <source>
        <dbReference type="SAM" id="MobiDB-lite"/>
    </source>
</evidence>
<proteinExistence type="predicted"/>
<accession>A0A0J9X8N7</accession>
<evidence type="ECO:0000313" key="2">
    <source>
        <dbReference type="EMBL" id="CDO53798.1"/>
    </source>
</evidence>
<name>A0A0J9X8N7_GEOCN</name>
<evidence type="ECO:0008006" key="5">
    <source>
        <dbReference type="Google" id="ProtNLM"/>
    </source>
</evidence>